<feature type="non-terminal residue" evidence="1">
    <location>
        <position position="1"/>
    </location>
</feature>
<dbReference type="RefSeq" id="WP_185711589.1">
    <property type="nucleotide sequence ID" value="NZ_RQYS01000138.1"/>
</dbReference>
<proteinExistence type="predicted"/>
<dbReference type="EMBL" id="RQYS01000138">
    <property type="protein sequence ID" value="RRD55940.1"/>
    <property type="molecule type" value="Genomic_DNA"/>
</dbReference>
<comment type="caution">
    <text evidence="1">The sequence shown here is derived from an EMBL/GenBank/DDBJ whole genome shotgun (WGS) entry which is preliminary data.</text>
</comment>
<name>A0A3P1XDG7_TANFO</name>
<protein>
    <submittedName>
        <fullName evidence="1">PcfJ-like protein</fullName>
    </submittedName>
</protein>
<evidence type="ECO:0000313" key="1">
    <source>
        <dbReference type="EMBL" id="RRD55940.1"/>
    </source>
</evidence>
<sequence>TVEVSLETMRVVQCRGLCNQNSQYHERILKLVHRNIKQIRQRMAA</sequence>
<gene>
    <name evidence="1" type="ORF">EII40_14090</name>
</gene>
<reference evidence="1 2" key="1">
    <citation type="submission" date="2018-11" db="EMBL/GenBank/DDBJ databases">
        <title>Genomes From Bacteria Associated with the Canine Oral Cavity: a Test Case for Automated Genome-Based Taxonomic Assignment.</title>
        <authorList>
            <person name="Coil D.A."/>
            <person name="Jospin G."/>
            <person name="Darling A.E."/>
            <person name="Wallis C."/>
            <person name="Davis I.J."/>
            <person name="Harris S."/>
            <person name="Eisen J.A."/>
            <person name="Holcombe L.J."/>
            <person name="O'Flynn C."/>
        </authorList>
    </citation>
    <scope>NUCLEOTIDE SEQUENCE [LARGE SCALE GENOMIC DNA]</scope>
    <source>
        <strain evidence="1 2">OH2617_COT-023</strain>
    </source>
</reference>
<organism evidence="1 2">
    <name type="scientific">Tannerella forsythia</name>
    <name type="common">Bacteroides forsythus</name>
    <dbReference type="NCBI Taxonomy" id="28112"/>
    <lineage>
        <taxon>Bacteria</taxon>
        <taxon>Pseudomonadati</taxon>
        <taxon>Bacteroidota</taxon>
        <taxon>Bacteroidia</taxon>
        <taxon>Bacteroidales</taxon>
        <taxon>Tannerellaceae</taxon>
        <taxon>Tannerella</taxon>
    </lineage>
</organism>
<dbReference type="Proteomes" id="UP000278609">
    <property type="component" value="Unassembled WGS sequence"/>
</dbReference>
<evidence type="ECO:0000313" key="2">
    <source>
        <dbReference type="Proteomes" id="UP000278609"/>
    </source>
</evidence>
<dbReference type="AlphaFoldDB" id="A0A3P1XDG7"/>
<accession>A0A3P1XDG7</accession>